<dbReference type="InterPro" id="IPR006168">
    <property type="entry name" value="G3P_DH_NAD-dep"/>
</dbReference>
<comment type="caution">
    <text evidence="17">The sequence shown here is derived from an EMBL/GenBank/DDBJ whole genome shotgun (WGS) entry which is preliminary data.</text>
</comment>
<comment type="catalytic activity">
    <reaction evidence="9 14">
        <text>sn-glycerol 3-phosphate + NADP(+) = dihydroxyacetone phosphate + NADPH + H(+)</text>
        <dbReference type="Rhea" id="RHEA:11096"/>
        <dbReference type="ChEBI" id="CHEBI:15378"/>
        <dbReference type="ChEBI" id="CHEBI:57597"/>
        <dbReference type="ChEBI" id="CHEBI:57642"/>
        <dbReference type="ChEBI" id="CHEBI:57783"/>
        <dbReference type="ChEBI" id="CHEBI:58349"/>
        <dbReference type="EC" id="1.1.1.94"/>
    </reaction>
</comment>
<feature type="binding site" evidence="9">
    <location>
        <position position="16"/>
    </location>
    <ligand>
        <name>NADPH</name>
        <dbReference type="ChEBI" id="CHEBI:57783"/>
    </ligand>
</feature>
<feature type="domain" description="Glycerol-3-phosphate dehydrogenase NAD-dependent C-terminal" evidence="16">
    <location>
        <begin position="184"/>
        <end position="320"/>
    </location>
</feature>
<organism evidence="17 18">
    <name type="scientific">Sulfobacillus benefaciens</name>
    <dbReference type="NCBI Taxonomy" id="453960"/>
    <lineage>
        <taxon>Bacteria</taxon>
        <taxon>Bacillati</taxon>
        <taxon>Bacillota</taxon>
        <taxon>Clostridia</taxon>
        <taxon>Eubacteriales</taxon>
        <taxon>Clostridiales Family XVII. Incertae Sedis</taxon>
        <taxon>Sulfobacillus</taxon>
    </lineage>
</organism>
<dbReference type="PANTHER" id="PTHR11728:SF1">
    <property type="entry name" value="GLYCEROL-3-PHOSPHATE DEHYDROGENASE [NAD(+)] 2, CHLOROPLASTIC"/>
    <property type="match status" value="1"/>
</dbReference>
<dbReference type="NCBIfam" id="NF000940">
    <property type="entry name" value="PRK00094.1-2"/>
    <property type="match status" value="1"/>
</dbReference>
<dbReference type="SUPFAM" id="SSF51735">
    <property type="entry name" value="NAD(P)-binding Rossmann-fold domains"/>
    <property type="match status" value="1"/>
</dbReference>
<evidence type="ECO:0000256" key="10">
    <source>
        <dbReference type="PIRSR" id="PIRSR000114-1"/>
    </source>
</evidence>
<reference evidence="17 18" key="1">
    <citation type="journal article" date="2014" name="BMC Genomics">
        <title>Comparison of environmental and isolate Sulfobacillus genomes reveals diverse carbon, sulfur, nitrogen, and hydrogen metabolisms.</title>
        <authorList>
            <person name="Justice N.B."/>
            <person name="Norman A."/>
            <person name="Brown C.T."/>
            <person name="Singh A."/>
            <person name="Thomas B.C."/>
            <person name="Banfield J.F."/>
        </authorList>
    </citation>
    <scope>NUCLEOTIDE SEQUENCE [LARGE SCALE GENOMIC DNA]</scope>
    <source>
        <strain evidence="17">AMDSBA4</strain>
    </source>
</reference>
<evidence type="ECO:0000313" key="17">
    <source>
        <dbReference type="EMBL" id="PSR33491.1"/>
    </source>
</evidence>
<dbReference type="EC" id="1.1.1.94" evidence="9"/>
<dbReference type="Gene3D" id="3.40.50.720">
    <property type="entry name" value="NAD(P)-binding Rossmann-like Domain"/>
    <property type="match status" value="1"/>
</dbReference>
<comment type="caution">
    <text evidence="9">Lacks conserved residue(s) required for the propagation of feature annotation.</text>
</comment>
<protein>
    <recommendedName>
        <fullName evidence="9">Glycerol-3-phosphate dehydrogenase [NAD(P)+]</fullName>
        <ecNumber evidence="9">1.1.1.94</ecNumber>
    </recommendedName>
    <alternativeName>
        <fullName evidence="9">NAD(P)(+)-dependent glycerol-3-phosphate dehydrogenase</fullName>
    </alternativeName>
    <alternativeName>
        <fullName evidence="9">NAD(P)H-dependent dihydroxyacetone-phosphate reductase</fullName>
    </alternativeName>
</protein>
<accession>A0A2T2XG57</accession>
<dbReference type="AlphaFoldDB" id="A0A2T2XG57"/>
<keyword evidence="9" id="KW-0547">Nucleotide-binding</keyword>
<comment type="catalytic activity">
    <reaction evidence="9">
        <text>sn-glycerol 3-phosphate + NAD(+) = dihydroxyacetone phosphate + NADH + H(+)</text>
        <dbReference type="Rhea" id="RHEA:11092"/>
        <dbReference type="ChEBI" id="CHEBI:15378"/>
        <dbReference type="ChEBI" id="CHEBI:57540"/>
        <dbReference type="ChEBI" id="CHEBI:57597"/>
        <dbReference type="ChEBI" id="CHEBI:57642"/>
        <dbReference type="ChEBI" id="CHEBI:57945"/>
        <dbReference type="EC" id="1.1.1.94"/>
    </reaction>
</comment>
<dbReference type="PANTHER" id="PTHR11728">
    <property type="entry name" value="GLYCEROL-3-PHOSPHATE DEHYDROGENASE"/>
    <property type="match status" value="1"/>
</dbReference>
<feature type="binding site" evidence="9">
    <location>
        <position position="37"/>
    </location>
    <ligand>
        <name>NADPH</name>
        <dbReference type="ChEBI" id="CHEBI:57783"/>
    </ligand>
</feature>
<feature type="binding site" evidence="9">
    <location>
        <position position="195"/>
    </location>
    <ligand>
        <name>sn-glycerol 3-phosphate</name>
        <dbReference type="ChEBI" id="CHEBI:57597"/>
    </ligand>
</feature>
<feature type="binding site" evidence="9">
    <location>
        <position position="145"/>
    </location>
    <ligand>
        <name>NADPH</name>
        <dbReference type="ChEBI" id="CHEBI:57783"/>
    </ligand>
</feature>
<comment type="similarity">
    <text evidence="1 9 13">Belongs to the NAD-dependent glycerol-3-phosphate dehydrogenase family.</text>
</comment>
<feature type="binding site" evidence="9">
    <location>
        <position position="259"/>
    </location>
    <ligand>
        <name>sn-glycerol 3-phosphate</name>
        <dbReference type="ChEBI" id="CHEBI:57597"/>
    </ligand>
</feature>
<dbReference type="InterPro" id="IPR008927">
    <property type="entry name" value="6-PGluconate_DH-like_C_sf"/>
</dbReference>
<feature type="active site" description="Proton acceptor" evidence="9 10">
    <location>
        <position position="195"/>
    </location>
</feature>
<evidence type="ECO:0000256" key="9">
    <source>
        <dbReference type="HAMAP-Rule" id="MF_00394"/>
    </source>
</evidence>
<dbReference type="Pfam" id="PF07479">
    <property type="entry name" value="NAD_Gly3P_dh_C"/>
    <property type="match status" value="1"/>
</dbReference>
<feature type="binding site" evidence="11">
    <location>
        <begin position="259"/>
        <end position="260"/>
    </location>
    <ligand>
        <name>substrate</name>
    </ligand>
</feature>
<evidence type="ECO:0000259" key="16">
    <source>
        <dbReference type="Pfam" id="PF07479"/>
    </source>
</evidence>
<keyword evidence="6 9" id="KW-0443">Lipid metabolism</keyword>
<keyword evidence="9" id="KW-0963">Cytoplasm</keyword>
<dbReference type="PROSITE" id="PS00957">
    <property type="entry name" value="NAD_G3PDH"/>
    <property type="match status" value="1"/>
</dbReference>
<evidence type="ECO:0000259" key="15">
    <source>
        <dbReference type="Pfam" id="PF01210"/>
    </source>
</evidence>
<keyword evidence="5 9" id="KW-0520">NAD</keyword>
<sequence>MTENVPSVAVFGTGNWGLTLADVAARSGARVSLYCRREEVYHALLERRQHPEFLPHLVLHRRVVPTMNIAAAAISSSHWIMVVPSQHLRQLARQLRPWVHKDLQVLSAVKGLEISTHLRMSEVLREEWGDDKDRALGVLGGPNLAFDISQGLPAATAVSCTPEVFLEWTERLGRANLRLYHQPDRIGVELGGALKNVLAIAVGIAHQSGLGESAKAALMTRGLHEMGRLAVRLGAQLATLAGLSGLGDMVVTASSSHSRNRWCGEQLGKGLRLDQILNSTQMVVEGVPTAYAAQELGQRLGVPLPITDAVVDIFHGTQVSHAVIKLMTRAFVGESDP</sequence>
<dbReference type="Gene3D" id="1.10.1040.10">
    <property type="entry name" value="N-(1-d-carboxylethyl)-l-norvaline Dehydrogenase, domain 2"/>
    <property type="match status" value="1"/>
</dbReference>
<dbReference type="InterPro" id="IPR011128">
    <property type="entry name" value="G3P_DH_NAD-dep_N"/>
</dbReference>
<dbReference type="GO" id="GO:0005975">
    <property type="term" value="P:carbohydrate metabolic process"/>
    <property type="evidence" value="ECO:0007669"/>
    <property type="project" value="InterPro"/>
</dbReference>
<feature type="binding site" evidence="9">
    <location>
        <position position="36"/>
    </location>
    <ligand>
        <name>NADPH</name>
        <dbReference type="ChEBI" id="CHEBI:57783"/>
    </ligand>
</feature>
<evidence type="ECO:0000256" key="11">
    <source>
        <dbReference type="PIRSR" id="PIRSR000114-2"/>
    </source>
</evidence>
<dbReference type="GO" id="GO:0141153">
    <property type="term" value="F:glycerol-3-phosphate dehydrogenase (NADP+) activity"/>
    <property type="evidence" value="ECO:0007669"/>
    <property type="project" value="RHEA"/>
</dbReference>
<evidence type="ECO:0000313" key="18">
    <source>
        <dbReference type="Proteomes" id="UP000242972"/>
    </source>
</evidence>
<keyword evidence="8 9" id="KW-1208">Phospholipid metabolism</keyword>
<feature type="binding site" evidence="9">
    <location>
        <position position="285"/>
    </location>
    <ligand>
        <name>NADPH</name>
        <dbReference type="ChEBI" id="CHEBI:57783"/>
    </ligand>
</feature>
<dbReference type="GO" id="GO:0141152">
    <property type="term" value="F:glycerol-3-phosphate dehydrogenase (NAD+) activity"/>
    <property type="evidence" value="ECO:0007669"/>
    <property type="project" value="RHEA"/>
</dbReference>
<dbReference type="InterPro" id="IPR036291">
    <property type="entry name" value="NAD(P)-bd_dom_sf"/>
</dbReference>
<evidence type="ECO:0000256" key="8">
    <source>
        <dbReference type="ARBA" id="ARBA00023264"/>
    </source>
</evidence>
<keyword evidence="7 9" id="KW-0594">Phospholipid biosynthesis</keyword>
<evidence type="ECO:0000256" key="6">
    <source>
        <dbReference type="ARBA" id="ARBA00023098"/>
    </source>
</evidence>
<feature type="binding site" evidence="9">
    <location>
        <position position="283"/>
    </location>
    <ligand>
        <name>NADPH</name>
        <dbReference type="ChEBI" id="CHEBI:57783"/>
    </ligand>
</feature>
<dbReference type="PIRSF" id="PIRSF000114">
    <property type="entry name" value="Glycerol-3-P_dh"/>
    <property type="match status" value="1"/>
</dbReference>
<dbReference type="SUPFAM" id="SSF48179">
    <property type="entry name" value="6-phosphogluconate dehydrogenase C-terminal domain-like"/>
    <property type="match status" value="1"/>
</dbReference>
<dbReference type="GO" id="GO:0005829">
    <property type="term" value="C:cytosol"/>
    <property type="evidence" value="ECO:0007669"/>
    <property type="project" value="TreeGrafter"/>
</dbReference>
<dbReference type="NCBIfam" id="NF000942">
    <property type="entry name" value="PRK00094.1-4"/>
    <property type="match status" value="1"/>
</dbReference>
<feature type="binding site" evidence="9">
    <location>
        <position position="258"/>
    </location>
    <ligand>
        <name>sn-glycerol 3-phosphate</name>
        <dbReference type="ChEBI" id="CHEBI:57597"/>
    </ligand>
</feature>
<feature type="binding site" evidence="9">
    <location>
        <position position="248"/>
    </location>
    <ligand>
        <name>sn-glycerol 3-phosphate</name>
        <dbReference type="ChEBI" id="CHEBI:57597"/>
    </ligand>
</feature>
<feature type="domain" description="Glycerol-3-phosphate dehydrogenase NAD-dependent N-terminal" evidence="15">
    <location>
        <begin position="8"/>
        <end position="162"/>
    </location>
</feature>
<name>A0A2T2XG57_9FIRM</name>
<proteinExistence type="inferred from homology"/>
<evidence type="ECO:0000256" key="7">
    <source>
        <dbReference type="ARBA" id="ARBA00023209"/>
    </source>
</evidence>
<feature type="binding site" evidence="12">
    <location>
        <begin position="12"/>
        <end position="17"/>
    </location>
    <ligand>
        <name>NAD(+)</name>
        <dbReference type="ChEBI" id="CHEBI:57540"/>
    </ligand>
</feature>
<keyword evidence="3 9" id="KW-0521">NADP</keyword>
<dbReference type="EMBL" id="PXYW01000019">
    <property type="protein sequence ID" value="PSR33491.1"/>
    <property type="molecule type" value="Genomic_DNA"/>
</dbReference>
<feature type="binding site" evidence="11">
    <location>
        <position position="110"/>
    </location>
    <ligand>
        <name>substrate</name>
    </ligand>
</feature>
<dbReference type="GO" id="GO:0051287">
    <property type="term" value="F:NAD binding"/>
    <property type="evidence" value="ECO:0007669"/>
    <property type="project" value="InterPro"/>
</dbReference>
<evidence type="ECO:0000256" key="3">
    <source>
        <dbReference type="ARBA" id="ARBA00022857"/>
    </source>
</evidence>
<gene>
    <name evidence="9" type="primary">gpsA</name>
    <name evidence="17" type="ORF">C7B46_09410</name>
</gene>
<dbReference type="InterPro" id="IPR006109">
    <property type="entry name" value="G3P_DH_NAD-dep_C"/>
</dbReference>
<dbReference type="GO" id="GO:0046167">
    <property type="term" value="P:glycerol-3-phosphate biosynthetic process"/>
    <property type="evidence" value="ECO:0007669"/>
    <property type="project" value="UniProtKB-UniRule"/>
</dbReference>
<keyword evidence="2 9" id="KW-0444">Lipid biosynthesis</keyword>
<feature type="binding site" evidence="9">
    <location>
        <position position="141"/>
    </location>
    <ligand>
        <name>sn-glycerol 3-phosphate</name>
        <dbReference type="ChEBI" id="CHEBI:57597"/>
    </ligand>
</feature>
<dbReference type="HAMAP" id="MF_00394">
    <property type="entry name" value="NAD_Glyc3P_dehydrog"/>
    <property type="match status" value="1"/>
</dbReference>
<feature type="binding site" evidence="9">
    <location>
        <position position="110"/>
    </location>
    <ligand>
        <name>NADPH</name>
        <dbReference type="ChEBI" id="CHEBI:57783"/>
    </ligand>
</feature>
<dbReference type="GO" id="GO:0046168">
    <property type="term" value="P:glycerol-3-phosphate catabolic process"/>
    <property type="evidence" value="ECO:0007669"/>
    <property type="project" value="InterPro"/>
</dbReference>
<feature type="binding site" evidence="9">
    <location>
        <position position="260"/>
    </location>
    <ligand>
        <name>sn-glycerol 3-phosphate</name>
        <dbReference type="ChEBI" id="CHEBI:57597"/>
    </ligand>
</feature>
<dbReference type="GO" id="GO:0008654">
    <property type="term" value="P:phospholipid biosynthetic process"/>
    <property type="evidence" value="ECO:0007669"/>
    <property type="project" value="UniProtKB-KW"/>
</dbReference>
<evidence type="ECO:0000256" key="2">
    <source>
        <dbReference type="ARBA" id="ARBA00022516"/>
    </source>
</evidence>
<comment type="pathway">
    <text evidence="9">Membrane lipid metabolism; glycerophospholipid metabolism.</text>
</comment>
<evidence type="ECO:0000256" key="13">
    <source>
        <dbReference type="RuleBase" id="RU000437"/>
    </source>
</evidence>
<evidence type="ECO:0000256" key="5">
    <source>
        <dbReference type="ARBA" id="ARBA00023027"/>
    </source>
</evidence>
<dbReference type="PRINTS" id="PR00077">
    <property type="entry name" value="GPDHDRGNASE"/>
</dbReference>
<comment type="function">
    <text evidence="9">Catalyzes the reduction of the glycolytic intermediate dihydroxyacetone phosphate (DHAP) to sn-glycerol 3-phosphate (G3P), the key precursor for phospholipid synthesis.</text>
</comment>
<evidence type="ECO:0000256" key="14">
    <source>
        <dbReference type="RuleBase" id="RU000439"/>
    </source>
</evidence>
<comment type="subcellular location">
    <subcellularLocation>
        <location evidence="9">Cytoplasm</location>
    </subcellularLocation>
</comment>
<feature type="binding site" evidence="9">
    <location>
        <position position="259"/>
    </location>
    <ligand>
        <name>NADPH</name>
        <dbReference type="ChEBI" id="CHEBI:57783"/>
    </ligand>
</feature>
<dbReference type="Pfam" id="PF01210">
    <property type="entry name" value="NAD_Gly3P_dh_N"/>
    <property type="match status" value="1"/>
</dbReference>
<keyword evidence="4 9" id="KW-0560">Oxidoreductase</keyword>
<dbReference type="GO" id="GO:0006650">
    <property type="term" value="P:glycerophospholipid metabolic process"/>
    <property type="evidence" value="ECO:0007669"/>
    <property type="project" value="UniProtKB-UniRule"/>
</dbReference>
<evidence type="ECO:0000256" key="4">
    <source>
        <dbReference type="ARBA" id="ARBA00023002"/>
    </source>
</evidence>
<dbReference type="Proteomes" id="UP000242972">
    <property type="component" value="Unassembled WGS sequence"/>
</dbReference>
<dbReference type="InterPro" id="IPR013328">
    <property type="entry name" value="6PGD_dom2"/>
</dbReference>
<dbReference type="FunFam" id="1.10.1040.10:FF:000001">
    <property type="entry name" value="Glycerol-3-phosphate dehydrogenase [NAD(P)+]"/>
    <property type="match status" value="1"/>
</dbReference>
<dbReference type="UniPathway" id="UPA00940"/>
<evidence type="ECO:0000256" key="12">
    <source>
        <dbReference type="PIRSR" id="PIRSR000114-3"/>
    </source>
</evidence>
<feature type="binding site" evidence="9">
    <location>
        <position position="110"/>
    </location>
    <ligand>
        <name>sn-glycerol 3-phosphate</name>
        <dbReference type="ChEBI" id="CHEBI:57597"/>
    </ligand>
</feature>
<feature type="binding site" evidence="12">
    <location>
        <position position="145"/>
    </location>
    <ligand>
        <name>NAD(+)</name>
        <dbReference type="ChEBI" id="CHEBI:57540"/>
    </ligand>
</feature>
<evidence type="ECO:0000256" key="1">
    <source>
        <dbReference type="ARBA" id="ARBA00011009"/>
    </source>
</evidence>
<feature type="binding site" evidence="12">
    <location>
        <position position="259"/>
    </location>
    <ligand>
        <name>NAD(+)</name>
        <dbReference type="ChEBI" id="CHEBI:57540"/>
    </ligand>
</feature>